<dbReference type="InterPro" id="IPR029058">
    <property type="entry name" value="AB_hydrolase_fold"/>
</dbReference>
<dbReference type="InterPro" id="IPR010126">
    <property type="entry name" value="Esterase_phb"/>
</dbReference>
<evidence type="ECO:0000256" key="3">
    <source>
        <dbReference type="SAM" id="SignalP"/>
    </source>
</evidence>
<dbReference type="AlphaFoldDB" id="A0A150HFL2"/>
<sequence length="311" mass="32124">MRRAIAVIALLTLVASLAACARLRVDPPAPSPATAGAPVGKSEHQLTVDGHDRSYRLYVPAHPSAPAALVVMLHGGYGSAQQAEASYGWDRIADEHGVVILYPNGDGRAWNAGGGCCGSSARDGTDDVAFIAAAVADVQKQVSIDAGAVFAAGMSNGAMMAYRLACETTLFAAIGPVSGTMPVGLECTAPAPTSVMAVHGVDDTRVLYDGGASTVGTARIDATAQRDVHALWARAASCEEDVTTSAPPLTTETAACPDSRTVQLVSIAGYGHEWPSPDGGSTPQGEQVYRGWDATAQLWSFFDTHRRAASD</sequence>
<reference evidence="4 5" key="1">
    <citation type="submission" date="2016-01" db="EMBL/GenBank/DDBJ databases">
        <title>Draft genome sequences of Microbacterium laevaniformans LCDC 91-0039 and the type strain of Microbacterium hominis LCDC 84-209.</title>
        <authorList>
            <person name="Bernier A.-M."/>
            <person name="Bernard K."/>
        </authorList>
    </citation>
    <scope>NUCLEOTIDE SEQUENCE [LARGE SCALE GENOMIC DNA]</scope>
    <source>
        <strain evidence="4 5">LCDC 91-0039</strain>
    </source>
</reference>
<evidence type="ECO:0000256" key="2">
    <source>
        <dbReference type="ARBA" id="ARBA00022801"/>
    </source>
</evidence>
<name>A0A150HFL2_9MICO</name>
<dbReference type="PROSITE" id="PS51257">
    <property type="entry name" value="PROKAR_LIPOPROTEIN"/>
    <property type="match status" value="1"/>
</dbReference>
<dbReference type="GO" id="GO:0016787">
    <property type="term" value="F:hydrolase activity"/>
    <property type="evidence" value="ECO:0007669"/>
    <property type="project" value="UniProtKB-KW"/>
</dbReference>
<evidence type="ECO:0000256" key="1">
    <source>
        <dbReference type="ARBA" id="ARBA00022729"/>
    </source>
</evidence>
<dbReference type="RefSeq" id="WP_061682656.1">
    <property type="nucleotide sequence ID" value="NZ_LRAD01000026.1"/>
</dbReference>
<gene>
    <name evidence="4" type="ORF">Mlaev_01168</name>
</gene>
<dbReference type="PANTHER" id="PTHR43037">
    <property type="entry name" value="UNNAMED PRODUCT-RELATED"/>
    <property type="match status" value="1"/>
</dbReference>
<dbReference type="GO" id="GO:0005576">
    <property type="term" value="C:extracellular region"/>
    <property type="evidence" value="ECO:0007669"/>
    <property type="project" value="InterPro"/>
</dbReference>
<dbReference type="Gene3D" id="3.40.50.1820">
    <property type="entry name" value="alpha/beta hydrolase"/>
    <property type="match status" value="1"/>
</dbReference>
<dbReference type="PANTHER" id="PTHR43037:SF1">
    <property type="entry name" value="BLL1128 PROTEIN"/>
    <property type="match status" value="1"/>
</dbReference>
<keyword evidence="5" id="KW-1185">Reference proteome</keyword>
<dbReference type="Pfam" id="PF10503">
    <property type="entry name" value="Esterase_PHB"/>
    <property type="match status" value="1"/>
</dbReference>
<feature type="signal peptide" evidence="3">
    <location>
        <begin position="1"/>
        <end position="21"/>
    </location>
</feature>
<proteinExistence type="predicted"/>
<keyword evidence="1 3" id="KW-0732">Signal</keyword>
<evidence type="ECO:0000313" key="5">
    <source>
        <dbReference type="Proteomes" id="UP000075357"/>
    </source>
</evidence>
<evidence type="ECO:0000313" key="4">
    <source>
        <dbReference type="EMBL" id="KXZ60913.1"/>
    </source>
</evidence>
<dbReference type="InterPro" id="IPR050955">
    <property type="entry name" value="Plant_Biomass_Hydrol_Est"/>
</dbReference>
<dbReference type="EMBL" id="LRAD01000026">
    <property type="protein sequence ID" value="KXZ60913.1"/>
    <property type="molecule type" value="Genomic_DNA"/>
</dbReference>
<accession>A0A150HFL2</accession>
<feature type="chain" id="PRO_5007562586" evidence="3">
    <location>
        <begin position="22"/>
        <end position="311"/>
    </location>
</feature>
<protein>
    <submittedName>
        <fullName evidence="4">Esterase PHB depolymerase</fullName>
    </submittedName>
</protein>
<dbReference type="STRING" id="36807.Mlaev_01168"/>
<comment type="caution">
    <text evidence="4">The sequence shown here is derived from an EMBL/GenBank/DDBJ whole genome shotgun (WGS) entry which is preliminary data.</text>
</comment>
<dbReference type="Proteomes" id="UP000075357">
    <property type="component" value="Unassembled WGS sequence"/>
</dbReference>
<organism evidence="4 5">
    <name type="scientific">Microbacterium laevaniformans</name>
    <dbReference type="NCBI Taxonomy" id="36807"/>
    <lineage>
        <taxon>Bacteria</taxon>
        <taxon>Bacillati</taxon>
        <taxon>Actinomycetota</taxon>
        <taxon>Actinomycetes</taxon>
        <taxon>Micrococcales</taxon>
        <taxon>Microbacteriaceae</taxon>
        <taxon>Microbacterium</taxon>
    </lineage>
</organism>
<dbReference type="SUPFAM" id="SSF53474">
    <property type="entry name" value="alpha/beta-Hydrolases"/>
    <property type="match status" value="1"/>
</dbReference>
<keyword evidence="2" id="KW-0378">Hydrolase</keyword>
<dbReference type="PATRIC" id="fig|36807.3.peg.1195"/>